<keyword evidence="5 10" id="KW-0067">ATP-binding</keyword>
<dbReference type="InterPro" id="IPR003439">
    <property type="entry name" value="ABC_transporter-like_ATP-bd"/>
</dbReference>
<keyword evidence="3" id="KW-1003">Cell membrane</keyword>
<gene>
    <name evidence="10" type="ORF">HPT30_02135</name>
</gene>
<evidence type="ECO:0000313" key="10">
    <source>
        <dbReference type="EMBL" id="NUU59181.1"/>
    </source>
</evidence>
<dbReference type="InterPro" id="IPR027417">
    <property type="entry name" value="P-loop_NTPase"/>
</dbReference>
<proteinExistence type="inferred from homology"/>
<dbReference type="GO" id="GO:0006865">
    <property type="term" value="P:amino acid transport"/>
    <property type="evidence" value="ECO:0007669"/>
    <property type="project" value="UniProtKB-KW"/>
</dbReference>
<organism evidence="10 11">
    <name type="scientific">Paenibacillus agri</name>
    <dbReference type="NCBI Taxonomy" id="2744309"/>
    <lineage>
        <taxon>Bacteria</taxon>
        <taxon>Bacillati</taxon>
        <taxon>Bacillota</taxon>
        <taxon>Bacilli</taxon>
        <taxon>Bacillales</taxon>
        <taxon>Paenibacillaceae</taxon>
        <taxon>Paenibacillus</taxon>
    </lineage>
</organism>
<dbReference type="AlphaFoldDB" id="A0A850EM23"/>
<dbReference type="SMART" id="SM00382">
    <property type="entry name" value="AAA"/>
    <property type="match status" value="1"/>
</dbReference>
<evidence type="ECO:0000256" key="6">
    <source>
        <dbReference type="ARBA" id="ARBA00022967"/>
    </source>
</evidence>
<keyword evidence="8" id="KW-0472">Membrane</keyword>
<dbReference type="EMBL" id="JABWCS010000180">
    <property type="protein sequence ID" value="NUU59181.1"/>
    <property type="molecule type" value="Genomic_DNA"/>
</dbReference>
<dbReference type="InterPro" id="IPR017871">
    <property type="entry name" value="ABC_transporter-like_CS"/>
</dbReference>
<dbReference type="GO" id="GO:0005886">
    <property type="term" value="C:plasma membrane"/>
    <property type="evidence" value="ECO:0007669"/>
    <property type="project" value="UniProtKB-ARBA"/>
</dbReference>
<keyword evidence="2" id="KW-0813">Transport</keyword>
<dbReference type="GO" id="GO:0005524">
    <property type="term" value="F:ATP binding"/>
    <property type="evidence" value="ECO:0007669"/>
    <property type="project" value="UniProtKB-KW"/>
</dbReference>
<sequence length="253" mass="27619">MLSLSRISKSFEVKDGVYQAVDSVTLEVEKGSIHGIIGASGAGKSTLLRLINLLERPDEGSVILNGREMTVLPEKLLRQERQKIGMIFQQFNLVANVSVSRNVSIPLELAGVPKRERTERVEECLRFVGLADKAGQYPAQLSGGQRQRVAIARALANHPGLLLCDEPTSSLDPATTTEILGVLKHINEKLGVTIVIVTHEMDVVKRLCSHVSVMEDGRIVDTFSRADGEFLPAASSSGSYREQILGKAREDYA</sequence>
<evidence type="ECO:0000259" key="9">
    <source>
        <dbReference type="PROSITE" id="PS50893"/>
    </source>
</evidence>
<evidence type="ECO:0000256" key="4">
    <source>
        <dbReference type="ARBA" id="ARBA00022741"/>
    </source>
</evidence>
<dbReference type="SUPFAM" id="SSF52540">
    <property type="entry name" value="P-loop containing nucleoside triphosphate hydrolases"/>
    <property type="match status" value="1"/>
</dbReference>
<comment type="similarity">
    <text evidence="1">Belongs to the ABC transporter superfamily.</text>
</comment>
<dbReference type="PROSITE" id="PS00211">
    <property type="entry name" value="ABC_TRANSPORTER_1"/>
    <property type="match status" value="1"/>
</dbReference>
<evidence type="ECO:0000256" key="2">
    <source>
        <dbReference type="ARBA" id="ARBA00022448"/>
    </source>
</evidence>
<keyword evidence="4" id="KW-0547">Nucleotide-binding</keyword>
<protein>
    <submittedName>
        <fullName evidence="10">ATP-binding cassette domain-containing protein</fullName>
    </submittedName>
</protein>
<dbReference type="RefSeq" id="WP_175369879.1">
    <property type="nucleotide sequence ID" value="NZ_JABWCS010000180.1"/>
</dbReference>
<evidence type="ECO:0000313" key="11">
    <source>
        <dbReference type="Proteomes" id="UP000564806"/>
    </source>
</evidence>
<dbReference type="PANTHER" id="PTHR43166:SF30">
    <property type="entry name" value="METHIONINE IMPORT ATP-BINDING PROTEIN METN"/>
    <property type="match status" value="1"/>
</dbReference>
<feature type="domain" description="ABC transporter" evidence="9">
    <location>
        <begin position="2"/>
        <end position="241"/>
    </location>
</feature>
<reference evidence="10" key="1">
    <citation type="submission" date="2020-06" db="EMBL/GenBank/DDBJ databases">
        <title>Paenibacillus sp. nov., isolated from soil.</title>
        <authorList>
            <person name="Seo Y.L."/>
        </authorList>
    </citation>
    <scope>NUCLEOTIDE SEQUENCE [LARGE SCALE GENOMIC DNA]</scope>
    <source>
        <strain evidence="10">JW14</strain>
    </source>
</reference>
<dbReference type="InterPro" id="IPR003593">
    <property type="entry name" value="AAA+_ATPase"/>
</dbReference>
<comment type="caution">
    <text evidence="10">The sequence shown here is derived from an EMBL/GenBank/DDBJ whole genome shotgun (WGS) entry which is preliminary data.</text>
</comment>
<evidence type="ECO:0000256" key="5">
    <source>
        <dbReference type="ARBA" id="ARBA00022840"/>
    </source>
</evidence>
<dbReference type="FunFam" id="3.40.50.300:FF:000056">
    <property type="entry name" value="Cell division ATP-binding protein FtsE"/>
    <property type="match status" value="1"/>
</dbReference>
<evidence type="ECO:0000256" key="1">
    <source>
        <dbReference type="ARBA" id="ARBA00005417"/>
    </source>
</evidence>
<accession>A0A850EM23</accession>
<evidence type="ECO:0000256" key="8">
    <source>
        <dbReference type="ARBA" id="ARBA00023136"/>
    </source>
</evidence>
<dbReference type="Pfam" id="PF00005">
    <property type="entry name" value="ABC_tran"/>
    <property type="match status" value="1"/>
</dbReference>
<dbReference type="PANTHER" id="PTHR43166">
    <property type="entry name" value="AMINO ACID IMPORT ATP-BINDING PROTEIN"/>
    <property type="match status" value="1"/>
</dbReference>
<name>A0A850EM23_9BACL</name>
<dbReference type="Gene3D" id="3.40.50.300">
    <property type="entry name" value="P-loop containing nucleotide triphosphate hydrolases"/>
    <property type="match status" value="1"/>
</dbReference>
<evidence type="ECO:0000256" key="7">
    <source>
        <dbReference type="ARBA" id="ARBA00022970"/>
    </source>
</evidence>
<keyword evidence="11" id="KW-1185">Reference proteome</keyword>
<dbReference type="PROSITE" id="PS50893">
    <property type="entry name" value="ABC_TRANSPORTER_2"/>
    <property type="match status" value="1"/>
</dbReference>
<dbReference type="InterPro" id="IPR050086">
    <property type="entry name" value="MetN_ABC_transporter-like"/>
</dbReference>
<dbReference type="Proteomes" id="UP000564806">
    <property type="component" value="Unassembled WGS sequence"/>
</dbReference>
<evidence type="ECO:0000256" key="3">
    <source>
        <dbReference type="ARBA" id="ARBA00022475"/>
    </source>
</evidence>
<keyword evidence="7" id="KW-0029">Amino-acid transport</keyword>
<dbReference type="GO" id="GO:0016887">
    <property type="term" value="F:ATP hydrolysis activity"/>
    <property type="evidence" value="ECO:0007669"/>
    <property type="project" value="InterPro"/>
</dbReference>
<keyword evidence="6" id="KW-1278">Translocase</keyword>